<evidence type="ECO:0000313" key="14">
    <source>
        <dbReference type="Proteomes" id="UP000326570"/>
    </source>
</evidence>
<dbReference type="SUPFAM" id="SSF51984">
    <property type="entry name" value="MurCD N-terminal domain"/>
    <property type="match status" value="1"/>
</dbReference>
<evidence type="ECO:0000259" key="11">
    <source>
        <dbReference type="Pfam" id="PF02875"/>
    </source>
</evidence>
<comment type="function">
    <text evidence="9 10">Cell wall formation. Catalyzes the addition of glutamate to the nucleotide precursor UDP-N-acetylmuramoyl-L-alanine (UMA).</text>
</comment>
<protein>
    <recommendedName>
        <fullName evidence="9 10">UDP-N-acetylmuramoylalanine--D-glutamate ligase</fullName>
        <ecNumber evidence="9 10">6.3.2.9</ecNumber>
    </recommendedName>
    <alternativeName>
        <fullName evidence="9">D-glutamic acid-adding enzyme</fullName>
    </alternativeName>
    <alternativeName>
        <fullName evidence="9">UDP-N-acetylmuramoyl-L-alanyl-D-glutamate synthetase</fullName>
    </alternativeName>
</protein>
<feature type="domain" description="Mur ligase central" evidence="12">
    <location>
        <begin position="106"/>
        <end position="285"/>
    </location>
</feature>
<comment type="caution">
    <text evidence="13">The sequence shown here is derived from an EMBL/GenBank/DDBJ whole genome shotgun (WGS) entry which is preliminary data.</text>
</comment>
<evidence type="ECO:0000256" key="7">
    <source>
        <dbReference type="ARBA" id="ARBA00022840"/>
    </source>
</evidence>
<dbReference type="Gene3D" id="3.40.50.720">
    <property type="entry name" value="NAD(P)-binding Rossmann-like Domain"/>
    <property type="match status" value="1"/>
</dbReference>
<keyword evidence="14" id="KW-1185">Reference proteome</keyword>
<dbReference type="RefSeq" id="WP_150903514.1">
    <property type="nucleotide sequence ID" value="NZ_VTWT01000004.1"/>
</dbReference>
<organism evidence="13 14">
    <name type="scientific">Adhaeribacter soli</name>
    <dbReference type="NCBI Taxonomy" id="2607655"/>
    <lineage>
        <taxon>Bacteria</taxon>
        <taxon>Pseudomonadati</taxon>
        <taxon>Bacteroidota</taxon>
        <taxon>Cytophagia</taxon>
        <taxon>Cytophagales</taxon>
        <taxon>Hymenobacteraceae</taxon>
        <taxon>Adhaeribacter</taxon>
    </lineage>
</organism>
<keyword evidence="6 9" id="KW-0547">Nucleotide-binding</keyword>
<evidence type="ECO:0000259" key="12">
    <source>
        <dbReference type="Pfam" id="PF08245"/>
    </source>
</evidence>
<evidence type="ECO:0000256" key="1">
    <source>
        <dbReference type="ARBA" id="ARBA00004496"/>
    </source>
</evidence>
<dbReference type="GO" id="GO:0005737">
    <property type="term" value="C:cytoplasm"/>
    <property type="evidence" value="ECO:0007669"/>
    <property type="project" value="UniProtKB-SubCell"/>
</dbReference>
<accession>A0A5N1IX31</accession>
<dbReference type="Pfam" id="PF08245">
    <property type="entry name" value="Mur_ligase_M"/>
    <property type="match status" value="1"/>
</dbReference>
<dbReference type="SUPFAM" id="SSF53623">
    <property type="entry name" value="MurD-like peptide ligases, catalytic domain"/>
    <property type="match status" value="1"/>
</dbReference>
<dbReference type="InterPro" id="IPR004101">
    <property type="entry name" value="Mur_ligase_C"/>
</dbReference>
<keyword evidence="8 9" id="KW-0131">Cell cycle</keyword>
<dbReference type="InterPro" id="IPR036615">
    <property type="entry name" value="Mur_ligase_C_dom_sf"/>
</dbReference>
<evidence type="ECO:0000256" key="5">
    <source>
        <dbReference type="ARBA" id="ARBA00022618"/>
    </source>
</evidence>
<dbReference type="GO" id="GO:0051301">
    <property type="term" value="P:cell division"/>
    <property type="evidence" value="ECO:0007669"/>
    <property type="project" value="UniProtKB-KW"/>
</dbReference>
<dbReference type="GO" id="GO:0009252">
    <property type="term" value="P:peptidoglycan biosynthetic process"/>
    <property type="evidence" value="ECO:0007669"/>
    <property type="project" value="UniProtKB-UniRule"/>
</dbReference>
<dbReference type="HAMAP" id="MF_00639">
    <property type="entry name" value="MurD"/>
    <property type="match status" value="1"/>
</dbReference>
<evidence type="ECO:0000313" key="13">
    <source>
        <dbReference type="EMBL" id="KAA9338880.1"/>
    </source>
</evidence>
<feature type="domain" description="Mur ligase C-terminal" evidence="11">
    <location>
        <begin position="307"/>
        <end position="420"/>
    </location>
</feature>
<evidence type="ECO:0000256" key="8">
    <source>
        <dbReference type="ARBA" id="ARBA00023306"/>
    </source>
</evidence>
<evidence type="ECO:0000256" key="9">
    <source>
        <dbReference type="HAMAP-Rule" id="MF_00639"/>
    </source>
</evidence>
<dbReference type="Proteomes" id="UP000326570">
    <property type="component" value="Unassembled WGS sequence"/>
</dbReference>
<dbReference type="PANTHER" id="PTHR43692:SF1">
    <property type="entry name" value="UDP-N-ACETYLMURAMOYLALANINE--D-GLUTAMATE LIGASE"/>
    <property type="match status" value="1"/>
</dbReference>
<keyword evidence="5 9" id="KW-0132">Cell division</keyword>
<dbReference type="InterPro" id="IPR036565">
    <property type="entry name" value="Mur-like_cat_sf"/>
</dbReference>
<dbReference type="Gene3D" id="3.90.190.20">
    <property type="entry name" value="Mur ligase, C-terminal domain"/>
    <property type="match status" value="1"/>
</dbReference>
<dbReference type="InterPro" id="IPR013221">
    <property type="entry name" value="Mur_ligase_cen"/>
</dbReference>
<evidence type="ECO:0000256" key="2">
    <source>
        <dbReference type="ARBA" id="ARBA00004752"/>
    </source>
</evidence>
<dbReference type="Pfam" id="PF02875">
    <property type="entry name" value="Mur_ligase_C"/>
    <property type="match status" value="1"/>
</dbReference>
<keyword evidence="3 9" id="KW-0963">Cytoplasm</keyword>
<name>A0A5N1IX31_9BACT</name>
<evidence type="ECO:0000256" key="4">
    <source>
        <dbReference type="ARBA" id="ARBA00022598"/>
    </source>
</evidence>
<dbReference type="GO" id="GO:0004326">
    <property type="term" value="F:tetrahydrofolylpolyglutamate synthase activity"/>
    <property type="evidence" value="ECO:0007669"/>
    <property type="project" value="InterPro"/>
</dbReference>
<dbReference type="GO" id="GO:0005524">
    <property type="term" value="F:ATP binding"/>
    <property type="evidence" value="ECO:0007669"/>
    <property type="project" value="UniProtKB-UniRule"/>
</dbReference>
<dbReference type="InterPro" id="IPR018109">
    <property type="entry name" value="Folylpolyglutamate_synth_CS"/>
</dbReference>
<feature type="binding site" evidence="9">
    <location>
        <begin position="108"/>
        <end position="114"/>
    </location>
    <ligand>
        <name>ATP</name>
        <dbReference type="ChEBI" id="CHEBI:30616"/>
    </ligand>
</feature>
<gene>
    <name evidence="9 13" type="primary">murD</name>
    <name evidence="13" type="ORF">F0P94_08785</name>
</gene>
<evidence type="ECO:0000256" key="3">
    <source>
        <dbReference type="ARBA" id="ARBA00022490"/>
    </source>
</evidence>
<dbReference type="EC" id="6.3.2.9" evidence="9 10"/>
<dbReference type="GO" id="GO:0071555">
    <property type="term" value="P:cell wall organization"/>
    <property type="evidence" value="ECO:0007669"/>
    <property type="project" value="UniProtKB-KW"/>
</dbReference>
<dbReference type="UniPathway" id="UPA00219"/>
<reference evidence="13 14" key="1">
    <citation type="submission" date="2019-09" db="EMBL/GenBank/DDBJ databases">
        <title>Genome sequence of Adhaeribacter sp. M2.</title>
        <authorList>
            <person name="Srinivasan S."/>
        </authorList>
    </citation>
    <scope>NUCLEOTIDE SEQUENCE [LARGE SCALE GENOMIC DNA]</scope>
    <source>
        <strain evidence="13 14">M2</strain>
    </source>
</reference>
<comment type="catalytic activity">
    <reaction evidence="9 10">
        <text>UDP-N-acetyl-alpha-D-muramoyl-L-alanine + D-glutamate + ATP = UDP-N-acetyl-alpha-D-muramoyl-L-alanyl-D-glutamate + ADP + phosphate + H(+)</text>
        <dbReference type="Rhea" id="RHEA:16429"/>
        <dbReference type="ChEBI" id="CHEBI:15378"/>
        <dbReference type="ChEBI" id="CHEBI:29986"/>
        <dbReference type="ChEBI" id="CHEBI:30616"/>
        <dbReference type="ChEBI" id="CHEBI:43474"/>
        <dbReference type="ChEBI" id="CHEBI:83898"/>
        <dbReference type="ChEBI" id="CHEBI:83900"/>
        <dbReference type="ChEBI" id="CHEBI:456216"/>
        <dbReference type="EC" id="6.3.2.9"/>
    </reaction>
</comment>
<dbReference type="GO" id="GO:0008764">
    <property type="term" value="F:UDP-N-acetylmuramoylalanine-D-glutamate ligase activity"/>
    <property type="evidence" value="ECO:0007669"/>
    <property type="project" value="UniProtKB-UniRule"/>
</dbReference>
<comment type="subcellular location">
    <subcellularLocation>
        <location evidence="1 9 10">Cytoplasm</location>
    </subcellularLocation>
</comment>
<dbReference type="EMBL" id="VTWT01000004">
    <property type="protein sequence ID" value="KAA9338880.1"/>
    <property type="molecule type" value="Genomic_DNA"/>
</dbReference>
<dbReference type="Gene3D" id="3.40.1190.10">
    <property type="entry name" value="Mur-like, catalytic domain"/>
    <property type="match status" value="1"/>
</dbReference>
<dbReference type="AlphaFoldDB" id="A0A5N1IX31"/>
<dbReference type="InterPro" id="IPR005762">
    <property type="entry name" value="MurD"/>
</dbReference>
<keyword evidence="7 9" id="KW-0067">ATP-binding</keyword>
<keyword evidence="9 10" id="KW-0961">Cell wall biogenesis/degradation</keyword>
<dbReference type="Pfam" id="PF21377">
    <property type="entry name" value="MurD_N"/>
    <property type="match status" value="1"/>
</dbReference>
<proteinExistence type="inferred from homology"/>
<evidence type="ECO:0000256" key="10">
    <source>
        <dbReference type="RuleBase" id="RU003664"/>
    </source>
</evidence>
<dbReference type="PANTHER" id="PTHR43692">
    <property type="entry name" value="UDP-N-ACETYLMURAMOYLALANINE--D-GLUTAMATE LIGASE"/>
    <property type="match status" value="1"/>
</dbReference>
<keyword evidence="9 10" id="KW-0573">Peptidoglycan synthesis</keyword>
<dbReference type="PROSITE" id="PS01011">
    <property type="entry name" value="FOLYLPOLYGLU_SYNT_1"/>
    <property type="match status" value="1"/>
</dbReference>
<sequence length="448" mass="49428">MKIAILGSGESGVGAALLAKARGYDVFVSDKGEIKGEYKFKLQQAGIPYEEGQHTESRILDANEIIKSPGIPEKAPLVQEAYARQIPVISEIEFAGRYSKAKFICISGTNGKTTTTLLTYHLLKSAGLNVGLAGNIGESLAEKVIEDTYDYYVLELSSFQLDGMYSFKADIAVLLNITPDHLDRYNYSMENYALSKLRLTQNQTSEDYFIYNQEDPLIFQYFKPAAFAGQTIPFALEKREHAKAWFEGNKMVLGFAPGNATVSTENSPLIGKHNQYNSLAAVSVAKLLGLTEAQIEAALATFENAEHRLQKIGEADGVLYINDSKATNVEAVWFALEGIKQPIVWIAGGVDKGNDYETLKPFAKEKIKALICLGKDNEKLKTSFGGIVPEIRETQRVEEAVQMAKDLATAGDVVLLSPACASFDLFNNYEHRGHRFMEAVREIALKYS</sequence>
<comment type="similarity">
    <text evidence="9">Belongs to the MurCDEF family.</text>
</comment>
<evidence type="ECO:0000256" key="6">
    <source>
        <dbReference type="ARBA" id="ARBA00022741"/>
    </source>
</evidence>
<keyword evidence="9 10" id="KW-0133">Cell shape</keyword>
<dbReference type="GO" id="GO:0008360">
    <property type="term" value="P:regulation of cell shape"/>
    <property type="evidence" value="ECO:0007669"/>
    <property type="project" value="UniProtKB-KW"/>
</dbReference>
<dbReference type="SUPFAM" id="SSF53244">
    <property type="entry name" value="MurD-like peptide ligases, peptide-binding domain"/>
    <property type="match status" value="1"/>
</dbReference>
<comment type="pathway">
    <text evidence="2 9 10">Cell wall biogenesis; peptidoglycan biosynthesis.</text>
</comment>
<dbReference type="NCBIfam" id="TIGR01087">
    <property type="entry name" value="murD"/>
    <property type="match status" value="1"/>
</dbReference>
<keyword evidence="4 9" id="KW-0436">Ligase</keyword>